<dbReference type="GO" id="GO:0005524">
    <property type="term" value="F:ATP binding"/>
    <property type="evidence" value="ECO:0007669"/>
    <property type="project" value="UniProtKB-KW"/>
</dbReference>
<dbReference type="GO" id="GO:0006189">
    <property type="term" value="P:'de novo' IMP biosynthetic process"/>
    <property type="evidence" value="ECO:0007669"/>
    <property type="project" value="UniProtKB-UniRule"/>
</dbReference>
<dbReference type="InterPro" id="IPR028923">
    <property type="entry name" value="SAICAR_synt/ADE2_N"/>
</dbReference>
<keyword evidence="3 6" id="KW-0547">Nucleotide-binding</keyword>
<evidence type="ECO:0000256" key="3">
    <source>
        <dbReference type="ARBA" id="ARBA00022741"/>
    </source>
</evidence>
<protein>
    <recommendedName>
        <fullName evidence="6">Phosphoribosylaminoimidazole-succinocarboxamide synthase</fullName>
        <ecNumber evidence="6">6.3.2.6</ecNumber>
    </recommendedName>
    <alternativeName>
        <fullName evidence="6">SAICAR synthetase</fullName>
    </alternativeName>
</protein>
<feature type="domain" description="SAICAR synthetase/ADE2 N-terminal" evidence="7">
    <location>
        <begin position="10"/>
        <end position="230"/>
    </location>
</feature>
<dbReference type="Pfam" id="PF01259">
    <property type="entry name" value="SAICAR_synt"/>
    <property type="match status" value="1"/>
</dbReference>
<dbReference type="PANTHER" id="PTHR43599:SF3">
    <property type="entry name" value="SI:DKEY-6E2.2"/>
    <property type="match status" value="1"/>
</dbReference>
<comment type="pathway">
    <text evidence="1 6">Purine metabolism; IMP biosynthesis via de novo pathway; 5-amino-1-(5-phospho-D-ribosyl)imidazole-4-carboxamide from 5-amino-1-(5-phospho-D-ribosyl)imidazole-4-carboxylate: step 1/2.</text>
</comment>
<evidence type="ECO:0000256" key="5">
    <source>
        <dbReference type="ARBA" id="ARBA00022840"/>
    </source>
</evidence>
<gene>
    <name evidence="6" type="primary">purC</name>
    <name evidence="8" type="ORF">CF15_04875</name>
</gene>
<dbReference type="AlphaFoldDB" id="A0A0V8RXE6"/>
<keyword evidence="5 6" id="KW-0067">ATP-binding</keyword>
<dbReference type="UniPathway" id="UPA00074">
    <property type="reaction ID" value="UER00131"/>
</dbReference>
<proteinExistence type="inferred from homology"/>
<keyword evidence="9" id="KW-1185">Reference proteome</keyword>
<sequence length="246" mass="27768">MGVTLRPGRLLYEGKAKRVLDAGDGRAVMEFKDGVTAFDGRRRDPAPGKGEAAARLSARMFELLEEHGVRTHYICYMGGSRILVERHEVAPLEVIVRNYAYGSMVRRMPFLKPMARLSRPLVELHLKDDERGDPLLLPEDVVEAGLLSWSELDALRSLALRVDAVLESFWRRRGLRLIDFKIEVARTPRGFVVVDEVSGDTMRLVDAEGRHLDKELYRRGGSVEELVEAYRELARLAGAPERLCGE</sequence>
<dbReference type="Gene3D" id="3.30.200.20">
    <property type="entry name" value="Phosphorylase Kinase, domain 1"/>
    <property type="match status" value="1"/>
</dbReference>
<comment type="caution">
    <text evidence="8">The sequence shown here is derived from an EMBL/GenBank/DDBJ whole genome shotgun (WGS) entry which is preliminary data.</text>
</comment>
<dbReference type="GO" id="GO:0004639">
    <property type="term" value="F:phosphoribosylaminoimidazolesuccinocarboxamide synthase activity"/>
    <property type="evidence" value="ECO:0007669"/>
    <property type="project" value="UniProtKB-UniRule"/>
</dbReference>
<evidence type="ECO:0000256" key="6">
    <source>
        <dbReference type="HAMAP-Rule" id="MF_00137"/>
    </source>
</evidence>
<name>A0A0V8RXE6_PYROC</name>
<evidence type="ECO:0000259" key="7">
    <source>
        <dbReference type="Pfam" id="PF01259"/>
    </source>
</evidence>
<dbReference type="PANTHER" id="PTHR43599">
    <property type="entry name" value="MULTIFUNCTIONAL PROTEIN ADE2"/>
    <property type="match status" value="1"/>
</dbReference>
<dbReference type="InterPro" id="IPR050089">
    <property type="entry name" value="SAICAR_synthetase"/>
</dbReference>
<comment type="similarity">
    <text evidence="6">Belongs to the SAICAR synthetase family.</text>
</comment>
<keyword evidence="2 6" id="KW-0436">Ligase</keyword>
<evidence type="ECO:0000313" key="8">
    <source>
        <dbReference type="EMBL" id="KSW12725.1"/>
    </source>
</evidence>
<evidence type="ECO:0000256" key="4">
    <source>
        <dbReference type="ARBA" id="ARBA00022755"/>
    </source>
</evidence>
<evidence type="ECO:0000256" key="2">
    <source>
        <dbReference type="ARBA" id="ARBA00022598"/>
    </source>
</evidence>
<evidence type="ECO:0000313" key="9">
    <source>
        <dbReference type="Proteomes" id="UP000053352"/>
    </source>
</evidence>
<dbReference type="EMBL" id="LNTB01000001">
    <property type="protein sequence ID" value="KSW12725.1"/>
    <property type="molecule type" value="Genomic_DNA"/>
</dbReference>
<dbReference type="Gene3D" id="3.30.470.20">
    <property type="entry name" value="ATP-grasp fold, B domain"/>
    <property type="match status" value="1"/>
</dbReference>
<accession>A0A0V8RXE6</accession>
<dbReference type="OrthoDB" id="10775at2157"/>
<organism evidence="8 9">
    <name type="scientific">Pyrodictium occultum</name>
    <dbReference type="NCBI Taxonomy" id="2309"/>
    <lineage>
        <taxon>Archaea</taxon>
        <taxon>Thermoproteota</taxon>
        <taxon>Thermoprotei</taxon>
        <taxon>Desulfurococcales</taxon>
        <taxon>Pyrodictiaceae</taxon>
        <taxon>Pyrodictium</taxon>
    </lineage>
</organism>
<dbReference type="EC" id="6.3.2.6" evidence="6"/>
<dbReference type="SUPFAM" id="SSF56104">
    <property type="entry name" value="SAICAR synthase-like"/>
    <property type="match status" value="1"/>
</dbReference>
<reference evidence="8 9" key="1">
    <citation type="submission" date="2015-11" db="EMBL/GenBank/DDBJ databases">
        <title>Genome sequence of Pyrodictium occultum PL-19, a marine hyperthermophilic archaeon isolated from Volcano, Italy.</title>
        <authorList>
            <person name="Utturkar S."/>
            <person name="Huber H."/>
            <person name="Leptihn S."/>
            <person name="Brown S."/>
            <person name="Stetter K.O."/>
            <person name="Podar M."/>
        </authorList>
    </citation>
    <scope>NUCLEOTIDE SEQUENCE [LARGE SCALE GENOMIC DNA]</scope>
    <source>
        <strain evidence="8 9">PL-19</strain>
    </source>
</reference>
<comment type="catalytic activity">
    <reaction evidence="6">
        <text>5-amino-1-(5-phospho-D-ribosyl)imidazole-4-carboxylate + L-aspartate + ATP = (2S)-2-[5-amino-1-(5-phospho-beta-D-ribosyl)imidazole-4-carboxamido]succinate + ADP + phosphate + 2 H(+)</text>
        <dbReference type="Rhea" id="RHEA:22628"/>
        <dbReference type="ChEBI" id="CHEBI:15378"/>
        <dbReference type="ChEBI" id="CHEBI:29991"/>
        <dbReference type="ChEBI" id="CHEBI:30616"/>
        <dbReference type="ChEBI" id="CHEBI:43474"/>
        <dbReference type="ChEBI" id="CHEBI:58443"/>
        <dbReference type="ChEBI" id="CHEBI:77657"/>
        <dbReference type="ChEBI" id="CHEBI:456216"/>
        <dbReference type="EC" id="6.3.2.6"/>
    </reaction>
</comment>
<dbReference type="STRING" id="2309.CF15_04875"/>
<dbReference type="HAMAP" id="MF_00137">
    <property type="entry name" value="SAICAR_synth"/>
    <property type="match status" value="1"/>
</dbReference>
<dbReference type="Proteomes" id="UP000053352">
    <property type="component" value="Unassembled WGS sequence"/>
</dbReference>
<evidence type="ECO:0000256" key="1">
    <source>
        <dbReference type="ARBA" id="ARBA00004672"/>
    </source>
</evidence>
<keyword evidence="4 6" id="KW-0658">Purine biosynthesis</keyword>